<evidence type="ECO:0000259" key="2">
    <source>
        <dbReference type="Pfam" id="PF09994"/>
    </source>
</evidence>
<evidence type="ECO:0000313" key="3">
    <source>
        <dbReference type="EMBL" id="KDQ63599.1"/>
    </source>
</evidence>
<dbReference type="InterPro" id="IPR018712">
    <property type="entry name" value="Tle1-like_cat"/>
</dbReference>
<feature type="region of interest" description="Disordered" evidence="1">
    <location>
        <begin position="1"/>
        <end position="28"/>
    </location>
</feature>
<dbReference type="HOGENOM" id="CLU_005049_3_1_1"/>
<reference evidence="4" key="1">
    <citation type="journal article" date="2014" name="Proc. Natl. Acad. Sci. U.S.A.">
        <title>Extensive sampling of basidiomycete genomes demonstrates inadequacy of the white-rot/brown-rot paradigm for wood decay fungi.</title>
        <authorList>
            <person name="Riley R."/>
            <person name="Salamov A.A."/>
            <person name="Brown D.W."/>
            <person name="Nagy L.G."/>
            <person name="Floudas D."/>
            <person name="Held B.W."/>
            <person name="Levasseur A."/>
            <person name="Lombard V."/>
            <person name="Morin E."/>
            <person name="Otillar R."/>
            <person name="Lindquist E.A."/>
            <person name="Sun H."/>
            <person name="LaButti K.M."/>
            <person name="Schmutz J."/>
            <person name="Jabbour D."/>
            <person name="Luo H."/>
            <person name="Baker S.E."/>
            <person name="Pisabarro A.G."/>
            <person name="Walton J.D."/>
            <person name="Blanchette R.A."/>
            <person name="Henrissat B."/>
            <person name="Martin F."/>
            <person name="Cullen D."/>
            <person name="Hibbett D.S."/>
            <person name="Grigoriev I.V."/>
        </authorList>
    </citation>
    <scope>NUCLEOTIDE SEQUENCE [LARGE SCALE GENOMIC DNA]</scope>
    <source>
        <strain evidence="4">MUCL 33604</strain>
    </source>
</reference>
<feature type="domain" description="T6SS Phospholipase effector Tle1-like catalytic" evidence="2">
    <location>
        <begin position="35"/>
        <end position="315"/>
    </location>
</feature>
<proteinExistence type="predicted"/>
<dbReference type="PANTHER" id="PTHR33840">
    <property type="match status" value="1"/>
</dbReference>
<dbReference type="SUPFAM" id="SSF53474">
    <property type="entry name" value="alpha/beta-Hydrolases"/>
    <property type="match status" value="1"/>
</dbReference>
<dbReference type="PANTHER" id="PTHR33840:SF1">
    <property type="entry name" value="TLE1 PHOSPHOLIPASE DOMAIN-CONTAINING PROTEIN"/>
    <property type="match status" value="1"/>
</dbReference>
<name>A0A067Q9H0_9AGAM</name>
<dbReference type="Proteomes" id="UP000027265">
    <property type="component" value="Unassembled WGS sequence"/>
</dbReference>
<evidence type="ECO:0000256" key="1">
    <source>
        <dbReference type="SAM" id="MobiDB-lite"/>
    </source>
</evidence>
<dbReference type="STRING" id="933084.A0A067Q9H0"/>
<sequence>MAAPNAPNFPGGNLDDKSPSRKATVPNSNPTRIKKRIVVCCDGTWQDGLSVDAKWKYTNVLRIARMINRHDDRCDPPIPQIVFYQTGVGSQRNFYSEYIDAATGASLGDKVEEAYGFIANNYYPGDEIFLFGFSRGAYTARMVAAFIGEIGVLDRTDMDHFAEIFIAYQKRGKAEDKAEIATLEKTLAPWNSKDSPGKKRADSDNGKFSIKCVGVFDTVGSLGLPGEISLRTQQLRTIFGFRDTLLGEHIQRAYHALAMNETRTDFNCTKFQQTEAGRLKGQVLKQCWFAGSHSDVGGGWEAYDLADLTLTWMAANVEDILSLDVKYLALQLDPYKPWGELRPHNPVYGMYMMASTLTRKLPQALDDVTHETIHPSVMHQSELDAKVKESIAKEPTLVAKLLLLEEELKANWHCIPGRKVPDETDTEKVDKLGGSNKRPAHSGFEGLLAGIWK</sequence>
<protein>
    <recommendedName>
        <fullName evidence="2">T6SS Phospholipase effector Tle1-like catalytic domain-containing protein</fullName>
    </recommendedName>
</protein>
<gene>
    <name evidence="3" type="ORF">JAAARDRAFT_29620</name>
</gene>
<dbReference type="EMBL" id="KL197710">
    <property type="protein sequence ID" value="KDQ63599.1"/>
    <property type="molecule type" value="Genomic_DNA"/>
</dbReference>
<dbReference type="Pfam" id="PF09994">
    <property type="entry name" value="T6SS_Tle1-like_cat"/>
    <property type="match status" value="1"/>
</dbReference>
<keyword evidence="4" id="KW-1185">Reference proteome</keyword>
<dbReference type="InterPro" id="IPR029058">
    <property type="entry name" value="AB_hydrolase_fold"/>
</dbReference>
<dbReference type="InParanoid" id="A0A067Q9H0"/>
<dbReference type="OrthoDB" id="3057168at2759"/>
<organism evidence="3 4">
    <name type="scientific">Jaapia argillacea MUCL 33604</name>
    <dbReference type="NCBI Taxonomy" id="933084"/>
    <lineage>
        <taxon>Eukaryota</taxon>
        <taxon>Fungi</taxon>
        <taxon>Dikarya</taxon>
        <taxon>Basidiomycota</taxon>
        <taxon>Agaricomycotina</taxon>
        <taxon>Agaricomycetes</taxon>
        <taxon>Agaricomycetidae</taxon>
        <taxon>Jaapiales</taxon>
        <taxon>Jaapiaceae</taxon>
        <taxon>Jaapia</taxon>
    </lineage>
</organism>
<dbReference type="AlphaFoldDB" id="A0A067Q9H0"/>
<accession>A0A067Q9H0</accession>
<evidence type="ECO:0000313" key="4">
    <source>
        <dbReference type="Proteomes" id="UP000027265"/>
    </source>
</evidence>